<evidence type="ECO:0000313" key="3">
    <source>
        <dbReference type="EMBL" id="RFN49076.1"/>
    </source>
</evidence>
<accession>A0A395MMA7</accession>
<gene>
    <name evidence="3" type="ORF">FIE12Z_6717</name>
</gene>
<dbReference type="PANTHER" id="PTHR37534">
    <property type="entry name" value="TRANSCRIPTIONAL ACTIVATOR PROTEIN UGA3"/>
    <property type="match status" value="1"/>
</dbReference>
<dbReference type="GO" id="GO:0000976">
    <property type="term" value="F:transcription cis-regulatory region binding"/>
    <property type="evidence" value="ECO:0007669"/>
    <property type="project" value="TreeGrafter"/>
</dbReference>
<proteinExistence type="predicted"/>
<comment type="caution">
    <text evidence="3">The sequence shown here is derived from an EMBL/GenBank/DDBJ whole genome shotgun (WGS) entry which is preliminary data.</text>
</comment>
<dbReference type="AlphaFoldDB" id="A0A395MMA7"/>
<dbReference type="GO" id="GO:0003700">
    <property type="term" value="F:DNA-binding transcription factor activity"/>
    <property type="evidence" value="ECO:0007669"/>
    <property type="project" value="TreeGrafter"/>
</dbReference>
<keyword evidence="2" id="KW-0539">Nucleus</keyword>
<evidence type="ECO:0000313" key="4">
    <source>
        <dbReference type="Proteomes" id="UP000265631"/>
    </source>
</evidence>
<sequence>MSCEGYKTRLTWGSPDAGSSTGSGIVLKPVRQPRAKSRIMRKREAEIAAEKVPEFSMDLGDFSSVQSPDDLDLLCLQFELTSESLPNEDVAEKLMESCKIIVPRGDLPNGRVVRTSGYQTLTDRAGQSQNTVFTSCILPLSDSCIALKQACIAYQASLTSVTSHYTPVYMESALSNYLSDLDNPDRLSQDVTLATGVLLCSVSINSLYIWTSLLKGLHGVLQTRNLLNDAHRPRLTNHLVEVIALMDIPFFTLNRITPSLNMWKLYIQANKTEGIEETSGLPYTLITLLANLDSPDAESDLLAWPGELGDDYIHIHLWEAFKYAGVLHSRALNDSTPSRVKTEVLRMKVFAAIQAIISTGGFNFHEPLAKAILYPLFIAGLLAENEQDQRLTRVGFQYLLRSGDEKIEQMLLDIVTKVWKKGKDGNAASRLMMATEAAAELNVEIHLY</sequence>
<dbReference type="PANTHER" id="PTHR37534:SF15">
    <property type="entry name" value="ZN(II)2CYS6 TRANSCRIPTION FACTOR (EUROFUNG)"/>
    <property type="match status" value="1"/>
</dbReference>
<reference evidence="3 4" key="1">
    <citation type="journal article" date="2018" name="PLoS Pathog.">
        <title>Evolution of structural diversity of trichothecenes, a family of toxins produced by plant pathogenic and entomopathogenic fungi.</title>
        <authorList>
            <person name="Proctor R.H."/>
            <person name="McCormick S.P."/>
            <person name="Kim H.S."/>
            <person name="Cardoza R.E."/>
            <person name="Stanley A.M."/>
            <person name="Lindo L."/>
            <person name="Kelly A."/>
            <person name="Brown D.W."/>
            <person name="Lee T."/>
            <person name="Vaughan M.M."/>
            <person name="Alexander N.J."/>
            <person name="Busman M."/>
            <person name="Gutierrez S."/>
        </authorList>
    </citation>
    <scope>NUCLEOTIDE SEQUENCE [LARGE SCALE GENOMIC DNA]</scope>
    <source>
        <strain evidence="3 4">NRRL 13405</strain>
    </source>
</reference>
<dbReference type="InterPro" id="IPR021858">
    <property type="entry name" value="Fun_TF"/>
</dbReference>
<dbReference type="GO" id="GO:0045944">
    <property type="term" value="P:positive regulation of transcription by RNA polymerase II"/>
    <property type="evidence" value="ECO:0007669"/>
    <property type="project" value="TreeGrafter"/>
</dbReference>
<keyword evidence="4" id="KW-1185">Reference proteome</keyword>
<dbReference type="EMBL" id="PXXK01000188">
    <property type="protein sequence ID" value="RFN49076.1"/>
    <property type="molecule type" value="Genomic_DNA"/>
</dbReference>
<dbReference type="Proteomes" id="UP000265631">
    <property type="component" value="Unassembled WGS sequence"/>
</dbReference>
<organism evidence="3 4">
    <name type="scientific">Fusarium flagelliforme</name>
    <dbReference type="NCBI Taxonomy" id="2675880"/>
    <lineage>
        <taxon>Eukaryota</taxon>
        <taxon>Fungi</taxon>
        <taxon>Dikarya</taxon>
        <taxon>Ascomycota</taxon>
        <taxon>Pezizomycotina</taxon>
        <taxon>Sordariomycetes</taxon>
        <taxon>Hypocreomycetidae</taxon>
        <taxon>Hypocreales</taxon>
        <taxon>Nectriaceae</taxon>
        <taxon>Fusarium</taxon>
        <taxon>Fusarium incarnatum-equiseti species complex</taxon>
    </lineage>
</organism>
<dbReference type="STRING" id="2594813.A0A395MMA7"/>
<dbReference type="Pfam" id="PF11951">
    <property type="entry name" value="Fungal_trans_2"/>
    <property type="match status" value="1"/>
</dbReference>
<evidence type="ECO:0000256" key="1">
    <source>
        <dbReference type="ARBA" id="ARBA00004123"/>
    </source>
</evidence>
<dbReference type="GO" id="GO:0005634">
    <property type="term" value="C:nucleus"/>
    <property type="evidence" value="ECO:0007669"/>
    <property type="project" value="UniProtKB-SubCell"/>
</dbReference>
<protein>
    <submittedName>
        <fullName evidence="3">Uncharacterized protein</fullName>
    </submittedName>
</protein>
<name>A0A395MMA7_9HYPO</name>
<evidence type="ECO:0000256" key="2">
    <source>
        <dbReference type="ARBA" id="ARBA00023242"/>
    </source>
</evidence>
<comment type="subcellular location">
    <subcellularLocation>
        <location evidence="1">Nucleus</location>
    </subcellularLocation>
</comment>